<reference evidence="1" key="1">
    <citation type="journal article" date="2020" name="Stud. Mycol.">
        <title>101 Dothideomycetes genomes: a test case for predicting lifestyles and emergence of pathogens.</title>
        <authorList>
            <person name="Haridas S."/>
            <person name="Albert R."/>
            <person name="Binder M."/>
            <person name="Bloem J."/>
            <person name="Labutti K."/>
            <person name="Salamov A."/>
            <person name="Andreopoulos B."/>
            <person name="Baker S."/>
            <person name="Barry K."/>
            <person name="Bills G."/>
            <person name="Bluhm B."/>
            <person name="Cannon C."/>
            <person name="Castanera R."/>
            <person name="Culley D."/>
            <person name="Daum C."/>
            <person name="Ezra D."/>
            <person name="Gonzalez J."/>
            <person name="Henrissat B."/>
            <person name="Kuo A."/>
            <person name="Liang C."/>
            <person name="Lipzen A."/>
            <person name="Lutzoni F."/>
            <person name="Magnuson J."/>
            <person name="Mondo S."/>
            <person name="Nolan M."/>
            <person name="Ohm R."/>
            <person name="Pangilinan J."/>
            <person name="Park H.-J."/>
            <person name="Ramirez L."/>
            <person name="Alfaro M."/>
            <person name="Sun H."/>
            <person name="Tritt A."/>
            <person name="Yoshinaga Y."/>
            <person name="Zwiers L.-H."/>
            <person name="Turgeon B."/>
            <person name="Goodwin S."/>
            <person name="Spatafora J."/>
            <person name="Crous P."/>
            <person name="Grigoriev I."/>
        </authorList>
    </citation>
    <scope>NUCLEOTIDE SEQUENCE</scope>
    <source>
        <strain evidence="1">CBS 101060</strain>
    </source>
</reference>
<dbReference type="Proteomes" id="UP000799429">
    <property type="component" value="Unassembled WGS sequence"/>
</dbReference>
<proteinExistence type="predicted"/>
<sequence>MLFAPDSATYQTVSSINWPLDRYFKGAEEVTPTNDLECYVCDTGEPQCPHCSLVGGSSPDANLSRRLDPQATMSTKQRLPRANGLEHSYFVKGAFKLSISMDARSKLEKELNPVILGSEPLHICTKFRLSFYPDHFRQAVLDDKVQLVTTGGGPSETAEGVHTLYSEE</sequence>
<evidence type="ECO:0000313" key="1">
    <source>
        <dbReference type="EMBL" id="KAF2841301.1"/>
    </source>
</evidence>
<dbReference type="AlphaFoldDB" id="A0A9P4VPX1"/>
<gene>
    <name evidence="1" type="ORF">M501DRAFT_1046037</name>
</gene>
<accession>A0A9P4VPX1</accession>
<dbReference type="EMBL" id="MU006091">
    <property type="protein sequence ID" value="KAF2841301.1"/>
    <property type="molecule type" value="Genomic_DNA"/>
</dbReference>
<organism evidence="1 2">
    <name type="scientific">Patellaria atrata CBS 101060</name>
    <dbReference type="NCBI Taxonomy" id="1346257"/>
    <lineage>
        <taxon>Eukaryota</taxon>
        <taxon>Fungi</taxon>
        <taxon>Dikarya</taxon>
        <taxon>Ascomycota</taxon>
        <taxon>Pezizomycotina</taxon>
        <taxon>Dothideomycetes</taxon>
        <taxon>Dothideomycetes incertae sedis</taxon>
        <taxon>Patellariales</taxon>
        <taxon>Patellariaceae</taxon>
        <taxon>Patellaria</taxon>
    </lineage>
</organism>
<name>A0A9P4VPX1_9PEZI</name>
<keyword evidence="2" id="KW-1185">Reference proteome</keyword>
<protein>
    <submittedName>
        <fullName evidence="1">Uncharacterized protein</fullName>
    </submittedName>
</protein>
<evidence type="ECO:0000313" key="2">
    <source>
        <dbReference type="Proteomes" id="UP000799429"/>
    </source>
</evidence>
<comment type="caution">
    <text evidence="1">The sequence shown here is derived from an EMBL/GenBank/DDBJ whole genome shotgun (WGS) entry which is preliminary data.</text>
</comment>